<dbReference type="STRING" id="81985.R0I9K4"/>
<dbReference type="PROSITE" id="PS51754">
    <property type="entry name" value="OVATE"/>
    <property type="match status" value="1"/>
</dbReference>
<dbReference type="GO" id="GO:0045892">
    <property type="term" value="P:negative regulation of DNA-templated transcription"/>
    <property type="evidence" value="ECO:0007669"/>
    <property type="project" value="UniProtKB-UniRule"/>
</dbReference>
<evidence type="ECO:0000256" key="3">
    <source>
        <dbReference type="ARBA" id="ARBA00023015"/>
    </source>
</evidence>
<name>R0I9K4_9BRAS</name>
<dbReference type="PANTHER" id="PTHR33057">
    <property type="entry name" value="TRANSCRIPTION REPRESSOR OFP7-RELATED"/>
    <property type="match status" value="1"/>
</dbReference>
<comment type="subcellular location">
    <subcellularLocation>
        <location evidence="1 6">Nucleus</location>
    </subcellularLocation>
</comment>
<sequence length="317" mass="36471">MRNYKLRLPAMIPSEWFHKLKNMTKLRNKPSPHPYSSKKEKSSSGSKSLSLPYSSGSYFSDRSRTSLQTSKTLHISPRNSLHKIQSKRKTVYKPSPPSFSSLSAGFSKKKIKFIPIQDSFSASTNLKLSSSADDIIIDMYNKDSKKKMFKETRVFDSTEKTFLGSKRTKELRKTHHLSVKVGIKEKKEGEEDACRIQKNHQKPLVISARRSSEKSSRIKIRVSSPRLQFSPRRSKSRLQNKKVVDSFAVIKSSLDPMKDFRESMVEMISENKIRASNDLEDLLACYLTLNPKEYHDLIIKVFVQIWLEVINATFVSK</sequence>
<reference evidence="10" key="1">
    <citation type="journal article" date="2013" name="Nat. Genet.">
        <title>The Capsella rubella genome and the genomic consequences of rapid mating system evolution.</title>
        <authorList>
            <person name="Slotte T."/>
            <person name="Hazzouri K.M."/>
            <person name="Agren J.A."/>
            <person name="Koenig D."/>
            <person name="Maumus F."/>
            <person name="Guo Y.L."/>
            <person name="Steige K."/>
            <person name="Platts A.E."/>
            <person name="Escobar J.S."/>
            <person name="Newman L.K."/>
            <person name="Wang W."/>
            <person name="Mandakova T."/>
            <person name="Vello E."/>
            <person name="Smith L.M."/>
            <person name="Henz S.R."/>
            <person name="Steffen J."/>
            <person name="Takuno S."/>
            <person name="Brandvain Y."/>
            <person name="Coop G."/>
            <person name="Andolfatto P."/>
            <person name="Hu T.T."/>
            <person name="Blanchette M."/>
            <person name="Clark R.M."/>
            <person name="Quesneville H."/>
            <person name="Nordborg M."/>
            <person name="Gaut B.S."/>
            <person name="Lysak M.A."/>
            <person name="Jenkins J."/>
            <person name="Grimwood J."/>
            <person name="Chapman J."/>
            <person name="Prochnik S."/>
            <person name="Shu S."/>
            <person name="Rokhsar D."/>
            <person name="Schmutz J."/>
            <person name="Weigel D."/>
            <person name="Wright S.I."/>
        </authorList>
    </citation>
    <scope>NUCLEOTIDE SEQUENCE [LARGE SCALE GENOMIC DNA]</scope>
    <source>
        <strain evidence="10">cv. Monte Gargano</strain>
    </source>
</reference>
<dbReference type="PANTHER" id="PTHR33057:SF151">
    <property type="entry name" value="TRANSCRIPTION REPRESSOR OFP1"/>
    <property type="match status" value="1"/>
</dbReference>
<accession>R0I9K4</accession>
<dbReference type="Pfam" id="PF13724">
    <property type="entry name" value="DNA_binding_2"/>
    <property type="match status" value="1"/>
</dbReference>
<protein>
    <recommendedName>
        <fullName evidence="6">Transcription repressor</fullName>
    </recommendedName>
    <alternativeName>
        <fullName evidence="6">Ovate family protein</fullName>
    </alternativeName>
</protein>
<evidence type="ECO:0000256" key="4">
    <source>
        <dbReference type="ARBA" id="ARBA00023163"/>
    </source>
</evidence>
<organism evidence="9 10">
    <name type="scientific">Capsella rubella</name>
    <dbReference type="NCBI Taxonomy" id="81985"/>
    <lineage>
        <taxon>Eukaryota</taxon>
        <taxon>Viridiplantae</taxon>
        <taxon>Streptophyta</taxon>
        <taxon>Embryophyta</taxon>
        <taxon>Tracheophyta</taxon>
        <taxon>Spermatophyta</taxon>
        <taxon>Magnoliopsida</taxon>
        <taxon>eudicotyledons</taxon>
        <taxon>Gunneridae</taxon>
        <taxon>Pentapetalae</taxon>
        <taxon>rosids</taxon>
        <taxon>malvids</taxon>
        <taxon>Brassicales</taxon>
        <taxon>Brassicaceae</taxon>
        <taxon>Camelineae</taxon>
        <taxon>Capsella</taxon>
    </lineage>
</organism>
<dbReference type="eggNOG" id="ENOG502RTS2">
    <property type="taxonomic scope" value="Eukaryota"/>
</dbReference>
<dbReference type="GO" id="GO:0005634">
    <property type="term" value="C:nucleus"/>
    <property type="evidence" value="ECO:0007669"/>
    <property type="project" value="UniProtKB-SubCell"/>
</dbReference>
<dbReference type="GO" id="GO:0003677">
    <property type="term" value="F:DNA binding"/>
    <property type="evidence" value="ECO:0007669"/>
    <property type="project" value="InterPro"/>
</dbReference>
<dbReference type="NCBIfam" id="TIGR01568">
    <property type="entry name" value="A_thal_3678"/>
    <property type="match status" value="1"/>
</dbReference>
<feature type="compositionally biased region" description="Basic residues" evidence="7">
    <location>
        <begin position="80"/>
        <end position="91"/>
    </location>
</feature>
<dbReference type="InterPro" id="IPR006458">
    <property type="entry name" value="Ovate_C"/>
</dbReference>
<dbReference type="OrthoDB" id="1928390at2759"/>
<keyword evidence="3 6" id="KW-0805">Transcription regulation</keyword>
<dbReference type="Proteomes" id="UP000029121">
    <property type="component" value="Unassembled WGS sequence"/>
</dbReference>
<comment type="function">
    <text evidence="6">Transcriptional repressor that regulates multiple aspects of plant growth and development.</text>
</comment>
<evidence type="ECO:0000256" key="5">
    <source>
        <dbReference type="ARBA" id="ARBA00023242"/>
    </source>
</evidence>
<keyword evidence="2 6" id="KW-0678">Repressor</keyword>
<gene>
    <name evidence="9" type="ORF">CARUB_v10011767mg</name>
</gene>
<feature type="region of interest" description="Disordered" evidence="7">
    <location>
        <begin position="25"/>
        <end position="96"/>
    </location>
</feature>
<proteinExistence type="predicted"/>
<feature type="compositionally biased region" description="Polar residues" evidence="7">
    <location>
        <begin position="65"/>
        <end position="79"/>
    </location>
</feature>
<dbReference type="AlphaFoldDB" id="R0I9K4"/>
<evidence type="ECO:0000256" key="2">
    <source>
        <dbReference type="ARBA" id="ARBA00022491"/>
    </source>
</evidence>
<keyword evidence="10" id="KW-1185">Reference proteome</keyword>
<feature type="compositionally biased region" description="Low complexity" evidence="7">
    <location>
        <begin position="43"/>
        <end position="57"/>
    </location>
</feature>
<evidence type="ECO:0000256" key="7">
    <source>
        <dbReference type="SAM" id="MobiDB-lite"/>
    </source>
</evidence>
<keyword evidence="5 6" id="KW-0539">Nucleus</keyword>
<feature type="domain" description="OVATE" evidence="8">
    <location>
        <begin position="249"/>
        <end position="308"/>
    </location>
</feature>
<evidence type="ECO:0000256" key="6">
    <source>
        <dbReference type="RuleBase" id="RU367028"/>
    </source>
</evidence>
<dbReference type="EMBL" id="KB870805">
    <property type="protein sequence ID" value="EOA39079.1"/>
    <property type="molecule type" value="Genomic_DNA"/>
</dbReference>
<evidence type="ECO:0000256" key="1">
    <source>
        <dbReference type="ARBA" id="ARBA00004123"/>
    </source>
</evidence>
<evidence type="ECO:0000259" key="8">
    <source>
        <dbReference type="PROSITE" id="PS51754"/>
    </source>
</evidence>
<dbReference type="InterPro" id="IPR025830">
    <property type="entry name" value="DNA_bnd_dom_ovate"/>
</dbReference>
<dbReference type="Pfam" id="PF04844">
    <property type="entry name" value="Ovate"/>
    <property type="match status" value="1"/>
</dbReference>
<dbReference type="InterPro" id="IPR038933">
    <property type="entry name" value="Ovate"/>
</dbReference>
<keyword evidence="4 6" id="KW-0804">Transcription</keyword>
<evidence type="ECO:0000313" key="10">
    <source>
        <dbReference type="Proteomes" id="UP000029121"/>
    </source>
</evidence>
<dbReference type="KEGG" id="crb:17899295"/>
<evidence type="ECO:0000313" key="9">
    <source>
        <dbReference type="EMBL" id="EOA39079.1"/>
    </source>
</evidence>